<sequence length="182" mass="18908">DRGPARAPPRRRRSDAGGSARLTAGKAAAPAGLDDHRVLVGTVAAEAHLAAIDCDANAAACDIDVERSAEHSRRRPLGMDGEGLIGPVGDVEIGLAALHRHRPAILAQRHVEAGRAVQVEFRAIGERDVELLAPCGLVMDRRGRGCAIPAGVPAADAECGDERKRATGADRPAAIGAHRLNV</sequence>
<gene>
    <name evidence="2" type="ORF">QU38_02445</name>
</gene>
<name>A0AA40JQH6_STAAU</name>
<dbReference type="Proteomes" id="UP000032274">
    <property type="component" value="Unassembled WGS sequence"/>
</dbReference>
<proteinExistence type="predicted"/>
<dbReference type="AlphaFoldDB" id="A0AA40JQH6"/>
<evidence type="ECO:0000256" key="1">
    <source>
        <dbReference type="SAM" id="MobiDB-lite"/>
    </source>
</evidence>
<reference evidence="2 3" key="1">
    <citation type="submission" date="2015-01" db="EMBL/GenBank/DDBJ databases">
        <title>Characterization of Swiss Staphylococcus aureus strains involved in food poisoning.</title>
        <authorList>
            <person name="Crovadore J."/>
            <person name="Chablais R."/>
            <person name="Tonacini J."/>
            <person name="Schnyder B."/>
            <person name="Lefort F."/>
        </authorList>
    </citation>
    <scope>NUCLEOTIDE SEQUENCE [LARGE SCALE GENOMIC DNA]</scope>
    <source>
        <strain evidence="2 3">SA-120</strain>
    </source>
</reference>
<protein>
    <submittedName>
        <fullName evidence="2">Uncharacterized protein</fullName>
    </submittedName>
</protein>
<evidence type="ECO:0000313" key="2">
    <source>
        <dbReference type="EMBL" id="KIU01217.1"/>
    </source>
</evidence>
<feature type="non-terminal residue" evidence="2">
    <location>
        <position position="1"/>
    </location>
</feature>
<organism evidence="2 3">
    <name type="scientific">Staphylococcus aureus</name>
    <dbReference type="NCBI Taxonomy" id="1280"/>
    <lineage>
        <taxon>Bacteria</taxon>
        <taxon>Bacillati</taxon>
        <taxon>Bacillota</taxon>
        <taxon>Bacilli</taxon>
        <taxon>Bacillales</taxon>
        <taxon>Staphylococcaceae</taxon>
        <taxon>Staphylococcus</taxon>
    </lineage>
</organism>
<dbReference type="EMBL" id="JXIG01000521">
    <property type="protein sequence ID" value="KIU01217.1"/>
    <property type="molecule type" value="Genomic_DNA"/>
</dbReference>
<feature type="non-terminal residue" evidence="2">
    <location>
        <position position="182"/>
    </location>
</feature>
<feature type="region of interest" description="Disordered" evidence="1">
    <location>
        <begin position="1"/>
        <end position="28"/>
    </location>
</feature>
<evidence type="ECO:0000313" key="3">
    <source>
        <dbReference type="Proteomes" id="UP000032274"/>
    </source>
</evidence>
<accession>A0AA40JQH6</accession>
<comment type="caution">
    <text evidence="2">The sequence shown here is derived from an EMBL/GenBank/DDBJ whole genome shotgun (WGS) entry which is preliminary data.</text>
</comment>